<evidence type="ECO:0000256" key="1">
    <source>
        <dbReference type="ARBA" id="ARBA00022614"/>
    </source>
</evidence>
<keyword evidence="4" id="KW-0175">Coiled coil</keyword>
<dbReference type="InterPro" id="IPR000157">
    <property type="entry name" value="TIR_dom"/>
</dbReference>
<keyword evidence="3" id="KW-0520">NAD</keyword>
<dbReference type="EMBL" id="OY731401">
    <property type="protein sequence ID" value="CAJ1950914.1"/>
    <property type="molecule type" value="Genomic_DNA"/>
</dbReference>
<feature type="region of interest" description="Disordered" evidence="5">
    <location>
        <begin position="922"/>
        <end position="988"/>
    </location>
</feature>
<protein>
    <recommendedName>
        <fullName evidence="6">TIR domain-containing protein</fullName>
    </recommendedName>
</protein>
<dbReference type="PROSITE" id="PS50104">
    <property type="entry name" value="TIR"/>
    <property type="match status" value="1"/>
</dbReference>
<keyword evidence="2" id="KW-0677">Repeat</keyword>
<dbReference type="InterPro" id="IPR044974">
    <property type="entry name" value="Disease_R_plants"/>
</dbReference>
<gene>
    <name evidence="7" type="ORF">AYBTSS11_LOCUS14500</name>
</gene>
<dbReference type="PANTHER" id="PTHR11017:SF243">
    <property type="entry name" value="ADP-RIBOSYL CYCLASE_CYCLIC ADP-RIBOSE HYDROLASE"/>
    <property type="match status" value="1"/>
</dbReference>
<evidence type="ECO:0000313" key="7">
    <source>
        <dbReference type="EMBL" id="CAJ1950914.1"/>
    </source>
</evidence>
<dbReference type="Gene3D" id="3.40.50.10140">
    <property type="entry name" value="Toll/interleukin-1 receptor homology (TIR) domain"/>
    <property type="match status" value="1"/>
</dbReference>
<feature type="coiled-coil region" evidence="4">
    <location>
        <begin position="1160"/>
        <end position="1243"/>
    </location>
</feature>
<dbReference type="GO" id="GO:0006952">
    <property type="term" value="P:defense response"/>
    <property type="evidence" value="ECO:0007669"/>
    <property type="project" value="InterPro"/>
</dbReference>
<feature type="compositionally biased region" description="Basic and acidic residues" evidence="5">
    <location>
        <begin position="936"/>
        <end position="961"/>
    </location>
</feature>
<dbReference type="Pfam" id="PF23282">
    <property type="entry name" value="WHD_ROQ1"/>
    <property type="match status" value="1"/>
</dbReference>
<dbReference type="SUPFAM" id="SSF52200">
    <property type="entry name" value="Toll/Interleukin receptor TIR domain"/>
    <property type="match status" value="1"/>
</dbReference>
<name>A0AA86T4X7_9FABA</name>
<evidence type="ECO:0000256" key="4">
    <source>
        <dbReference type="SAM" id="Coils"/>
    </source>
</evidence>
<dbReference type="SMART" id="SM00255">
    <property type="entry name" value="TIR"/>
    <property type="match status" value="1"/>
</dbReference>
<dbReference type="PANTHER" id="PTHR11017">
    <property type="entry name" value="LEUCINE-RICH REPEAT-CONTAINING PROTEIN"/>
    <property type="match status" value="1"/>
</dbReference>
<dbReference type="Pfam" id="PF07725">
    <property type="entry name" value="LRR_3"/>
    <property type="match status" value="1"/>
</dbReference>
<dbReference type="Gene3D" id="3.80.10.10">
    <property type="entry name" value="Ribonuclease Inhibitor"/>
    <property type="match status" value="2"/>
</dbReference>
<evidence type="ECO:0000259" key="6">
    <source>
        <dbReference type="PROSITE" id="PS50104"/>
    </source>
</evidence>
<dbReference type="InterPro" id="IPR032675">
    <property type="entry name" value="LRR_dom_sf"/>
</dbReference>
<feature type="domain" description="TIR" evidence="6">
    <location>
        <begin position="7"/>
        <end position="172"/>
    </location>
</feature>
<dbReference type="Pfam" id="PF01582">
    <property type="entry name" value="TIR"/>
    <property type="match status" value="1"/>
</dbReference>
<dbReference type="GO" id="GO:0007165">
    <property type="term" value="P:signal transduction"/>
    <property type="evidence" value="ECO:0007669"/>
    <property type="project" value="InterPro"/>
</dbReference>
<feature type="compositionally biased region" description="Basic and acidic residues" evidence="5">
    <location>
        <begin position="1024"/>
        <end position="1044"/>
    </location>
</feature>
<dbReference type="SUPFAM" id="SSF52058">
    <property type="entry name" value="L domain-like"/>
    <property type="match status" value="1"/>
</dbReference>
<evidence type="ECO:0000256" key="5">
    <source>
        <dbReference type="SAM" id="MobiDB-lite"/>
    </source>
</evidence>
<dbReference type="InterPro" id="IPR035897">
    <property type="entry name" value="Toll_tir_struct_dom_sf"/>
</dbReference>
<accession>A0AA86T4X7</accession>
<reference evidence="7" key="1">
    <citation type="submission" date="2023-10" db="EMBL/GenBank/DDBJ databases">
        <authorList>
            <person name="Domelevo Entfellner J.-B."/>
        </authorList>
    </citation>
    <scope>NUCLEOTIDE SEQUENCE</scope>
</reference>
<organism evidence="7 8">
    <name type="scientific">Sphenostylis stenocarpa</name>
    <dbReference type="NCBI Taxonomy" id="92480"/>
    <lineage>
        <taxon>Eukaryota</taxon>
        <taxon>Viridiplantae</taxon>
        <taxon>Streptophyta</taxon>
        <taxon>Embryophyta</taxon>
        <taxon>Tracheophyta</taxon>
        <taxon>Spermatophyta</taxon>
        <taxon>Magnoliopsida</taxon>
        <taxon>eudicotyledons</taxon>
        <taxon>Gunneridae</taxon>
        <taxon>Pentapetalae</taxon>
        <taxon>rosids</taxon>
        <taxon>fabids</taxon>
        <taxon>Fabales</taxon>
        <taxon>Fabaceae</taxon>
        <taxon>Papilionoideae</taxon>
        <taxon>50 kb inversion clade</taxon>
        <taxon>NPAAA clade</taxon>
        <taxon>indigoferoid/millettioid clade</taxon>
        <taxon>Phaseoleae</taxon>
        <taxon>Sphenostylis</taxon>
    </lineage>
</organism>
<keyword evidence="1" id="KW-0433">Leucine-rich repeat</keyword>
<feature type="region of interest" description="Disordered" evidence="5">
    <location>
        <begin position="1024"/>
        <end position="1052"/>
    </location>
</feature>
<evidence type="ECO:0000256" key="3">
    <source>
        <dbReference type="ARBA" id="ARBA00023027"/>
    </source>
</evidence>
<keyword evidence="8" id="KW-1185">Reference proteome</keyword>
<dbReference type="Proteomes" id="UP001189624">
    <property type="component" value="Chromosome 4"/>
</dbReference>
<dbReference type="FunFam" id="3.40.50.10140:FF:000007">
    <property type="entry name" value="Disease resistance protein (TIR-NBS-LRR class)"/>
    <property type="match status" value="1"/>
</dbReference>
<proteinExistence type="predicted"/>
<evidence type="ECO:0000313" key="8">
    <source>
        <dbReference type="Proteomes" id="UP001189624"/>
    </source>
</evidence>
<sequence length="1291" mass="146769">MSSSFAEKHDVFLSFRGEDTRSNFTSHLYTALLQKSITTFIDYKLIRGDYAWPTLSRAIDESVVSIVVFSENYASSTWCLKELVHILECRRKRGLVVIPVFYKVDPTHIRKLRGSYEKAFAKHERDPTLSNRKSHRQDVSRWKAALKEASNISGWDSRSYRKDHVIRILDACGFEATSGVDVLEDKALITISNRNIIQMHDLLLKMGLEIVRQESSGHPGSRSRLKDDEAREVIEQNEGTGAIQGIALDLSQIKGLILYADTFTKMKTLRFLKFYTSLGESASDTYLDLPTTLDPFSDKLRYIEWIGYPFESLPSPFCAKFLVEIHMPRSKVKQLWQGIQELDNLEGIDLRQCKQFEELPDLSKAPRLKWVILTGCESLQYLHPSVLSSDTLVTLILDRCTNLKRVKSEKHLKSLEKISVNGCLNLEEFAVSSDLIENLDLSNTGIQTLDTSIGSMYKLKWLNLEGLKLKHLLKELSCLTSLKVLKISDNGLVMDKQKIHVLFDGLRYLEILYLKDCSKLFELPDNISFLTQLRELRLDRSDVKRLPESVKNLHKLEILSLENCKELFCLPKFPSLIKYLRAINCTSLVSVSNLKTLATEMLGMTKRITFKNSCQLDGHSLKLIMESLHLTMLSAAYHNVLVRRSYGSYHSYNYTAVELCLPGGSVPEKIHYRSTKSSITIVLPPRSDLLGFIYSVVLSPAGGRKTYGTKINCKCHLPEEGIMETWLYSDIRELKSDHVYVWYDPLHCDSILKYHERPKVFFEFNVANDKGEVDGSICIEECGVGLVSVSEVESVLQELDFDSDKKKELMEGVELESKLGNQQRDWSEWSSSDSPTSLTSSSESDSEMVEPDLAEKGKYTHKETKTDSGINAVKHEGNKEAPIKSDATLHETVESHSDNENKFREKSITQSKVAVMVELETESTCKETQSTAKRHPKEESTESTQVDKIRLSERKRTESDVGLHQPTVSVNESNASKEDNSSEINCDWPDTNIQEVNYSEANEYLHAGEILVHHDIHDVNVAEEPNHENERENRGTDHCFRAEGEDGSDEDPFAELDSILLRSPKSSAKATSTTDVAVSEALHNLNFLLENSLDCILGDTELQQELLTTLEFIKEASQEKVSPNVAKLVEGITSSIDYLFKDFPSTQNVVEAHTSHLLQKQKLVQQVRDAKKQKELLNKEMRQYRFETERLGKKAEKLDEMIQLFTEQKKSVELKRAKLKETLEKCEGEKKKLKQEAKNKVTESKEIMLVIENSKASYDAALSKQQMLNDKWEGFRTAFADNCGTLVAHDS</sequence>
<dbReference type="Gramene" id="rna-AYBTSS11_LOCUS14500">
    <property type="protein sequence ID" value="CAJ1950914.1"/>
    <property type="gene ID" value="gene-AYBTSS11_LOCUS14500"/>
</dbReference>
<feature type="compositionally biased region" description="Basic and acidic residues" evidence="5">
    <location>
        <begin position="853"/>
        <end position="866"/>
    </location>
</feature>
<feature type="region of interest" description="Disordered" evidence="5">
    <location>
        <begin position="817"/>
        <end position="906"/>
    </location>
</feature>
<feature type="compositionally biased region" description="Basic and acidic residues" evidence="5">
    <location>
        <begin position="873"/>
        <end position="906"/>
    </location>
</feature>
<feature type="compositionally biased region" description="Low complexity" evidence="5">
    <location>
        <begin position="828"/>
        <end position="843"/>
    </location>
</feature>
<evidence type="ECO:0000256" key="2">
    <source>
        <dbReference type="ARBA" id="ARBA00022737"/>
    </source>
</evidence>
<dbReference type="InterPro" id="IPR011713">
    <property type="entry name" value="Leu-rich_rpt_3"/>
</dbReference>
<dbReference type="InterPro" id="IPR058192">
    <property type="entry name" value="WHD_ROQ1-like"/>
</dbReference>